<keyword evidence="3" id="KW-1185">Reference proteome</keyword>
<gene>
    <name evidence="2" type="ORF">GCM10023186_21850</name>
</gene>
<dbReference type="SFLD" id="SFLDS00005">
    <property type="entry name" value="Isoprenoid_Synthase_Type_I"/>
    <property type="match status" value="1"/>
</dbReference>
<protein>
    <submittedName>
        <fullName evidence="2">Phytoene/squalene synthase family protein</fullName>
    </submittedName>
</protein>
<dbReference type="EMBL" id="BAABHA010000004">
    <property type="protein sequence ID" value="GAA4381947.1"/>
    <property type="molecule type" value="Genomic_DNA"/>
</dbReference>
<dbReference type="InterPro" id="IPR002060">
    <property type="entry name" value="Squ/phyt_synthse"/>
</dbReference>
<dbReference type="PANTHER" id="PTHR31480">
    <property type="entry name" value="BIFUNCTIONAL LYCOPENE CYCLASE/PHYTOENE SYNTHASE"/>
    <property type="match status" value="1"/>
</dbReference>
<evidence type="ECO:0000256" key="1">
    <source>
        <dbReference type="ARBA" id="ARBA00022679"/>
    </source>
</evidence>
<reference evidence="3" key="1">
    <citation type="journal article" date="2019" name="Int. J. Syst. Evol. Microbiol.">
        <title>The Global Catalogue of Microorganisms (GCM) 10K type strain sequencing project: providing services to taxonomists for standard genome sequencing and annotation.</title>
        <authorList>
            <consortium name="The Broad Institute Genomics Platform"/>
            <consortium name="The Broad Institute Genome Sequencing Center for Infectious Disease"/>
            <person name="Wu L."/>
            <person name="Ma J."/>
        </authorList>
    </citation>
    <scope>NUCLEOTIDE SEQUENCE [LARGE SCALE GENOMIC DNA]</scope>
    <source>
        <strain evidence="3">JCM 17924</strain>
    </source>
</reference>
<dbReference type="CDD" id="cd00683">
    <property type="entry name" value="Trans_IPPS_HH"/>
    <property type="match status" value="1"/>
</dbReference>
<dbReference type="InterPro" id="IPR008949">
    <property type="entry name" value="Isoprenoid_synthase_dom_sf"/>
</dbReference>
<evidence type="ECO:0000313" key="2">
    <source>
        <dbReference type="EMBL" id="GAA4381947.1"/>
    </source>
</evidence>
<accession>A0ABP8IZD8</accession>
<dbReference type="SFLD" id="SFLDG01018">
    <property type="entry name" value="Squalene/Phytoene_Synthase_Lik"/>
    <property type="match status" value="1"/>
</dbReference>
<dbReference type="SFLD" id="SFLDG01212">
    <property type="entry name" value="Phytoene_synthase_like"/>
    <property type="match status" value="1"/>
</dbReference>
<dbReference type="InterPro" id="IPR033904">
    <property type="entry name" value="Trans_IPPS_HH"/>
</dbReference>
<dbReference type="InterPro" id="IPR044843">
    <property type="entry name" value="Trans_IPPS_bact-type"/>
</dbReference>
<name>A0ABP8IZD8_9BACT</name>
<sequence>MATLSPVVSSQPPSVVDHVALFNQSSLACSKLITQRYSTSFTLGIRTLDERFHPAIYAVYGFVRWADEIVDTFHDRDRAALLREFRDETYRALDDQFSMNPVLHAFQLAVHRYGIDREFIEAFLHSMAMDLEDIEYDLALYNEYIYGSAEVVGLMCLRVFCEGDERQFDQLREPARRLGAAFQKINFLRDLRSDYEERGRVYFPGVCYTAFNDQTKREIEEDIRADFEAGYEGIQQLPRTAKLGVYLAYVYYLKLFDKIRQLPAARILEGRVRVPDNTKLLLLVGSYFRYRLRTI</sequence>
<dbReference type="RefSeq" id="WP_345224104.1">
    <property type="nucleotide sequence ID" value="NZ_BAABHA010000004.1"/>
</dbReference>
<dbReference type="SUPFAM" id="SSF48576">
    <property type="entry name" value="Terpenoid synthases"/>
    <property type="match status" value="1"/>
</dbReference>
<proteinExistence type="predicted"/>
<evidence type="ECO:0000313" key="3">
    <source>
        <dbReference type="Proteomes" id="UP001500454"/>
    </source>
</evidence>
<organism evidence="2 3">
    <name type="scientific">Hymenobacter koreensis</name>
    <dbReference type="NCBI Taxonomy" id="1084523"/>
    <lineage>
        <taxon>Bacteria</taxon>
        <taxon>Pseudomonadati</taxon>
        <taxon>Bacteroidota</taxon>
        <taxon>Cytophagia</taxon>
        <taxon>Cytophagales</taxon>
        <taxon>Hymenobacteraceae</taxon>
        <taxon>Hymenobacter</taxon>
    </lineage>
</organism>
<keyword evidence="1" id="KW-0808">Transferase</keyword>
<dbReference type="Pfam" id="PF00494">
    <property type="entry name" value="SQS_PSY"/>
    <property type="match status" value="1"/>
</dbReference>
<dbReference type="PROSITE" id="PS01045">
    <property type="entry name" value="SQUALEN_PHYTOEN_SYN_2"/>
    <property type="match status" value="1"/>
</dbReference>
<comment type="caution">
    <text evidence="2">The sequence shown here is derived from an EMBL/GenBank/DDBJ whole genome shotgun (WGS) entry which is preliminary data.</text>
</comment>
<dbReference type="Gene3D" id="1.10.600.10">
    <property type="entry name" value="Farnesyl Diphosphate Synthase"/>
    <property type="match status" value="1"/>
</dbReference>
<dbReference type="InterPro" id="IPR019845">
    <property type="entry name" value="Squalene/phytoene_synthase_CS"/>
</dbReference>
<dbReference type="Proteomes" id="UP001500454">
    <property type="component" value="Unassembled WGS sequence"/>
</dbReference>